<dbReference type="OrthoDB" id="6159213at2759"/>
<reference evidence="5" key="1">
    <citation type="submission" date="2020-05" db="UniProtKB">
        <authorList>
            <consortium name="EnsemblMetazoa"/>
        </authorList>
    </citation>
    <scope>IDENTIFICATION</scope>
    <source>
        <strain evidence="5">USDA</strain>
    </source>
</reference>
<dbReference type="InterPro" id="IPR004210">
    <property type="entry name" value="BESS_motif"/>
</dbReference>
<organism evidence="5 6">
    <name type="scientific">Stomoxys calcitrans</name>
    <name type="common">Stable fly</name>
    <name type="synonym">Conops calcitrans</name>
    <dbReference type="NCBI Taxonomy" id="35570"/>
    <lineage>
        <taxon>Eukaryota</taxon>
        <taxon>Metazoa</taxon>
        <taxon>Ecdysozoa</taxon>
        <taxon>Arthropoda</taxon>
        <taxon>Hexapoda</taxon>
        <taxon>Insecta</taxon>
        <taxon>Pterygota</taxon>
        <taxon>Neoptera</taxon>
        <taxon>Endopterygota</taxon>
        <taxon>Diptera</taxon>
        <taxon>Brachycera</taxon>
        <taxon>Muscomorpha</taxon>
        <taxon>Muscoidea</taxon>
        <taxon>Muscidae</taxon>
        <taxon>Stomoxys</taxon>
    </lineage>
</organism>
<protein>
    <recommendedName>
        <fullName evidence="7">MADF domain-containing protein</fullName>
    </recommendedName>
</protein>
<dbReference type="InterPro" id="IPR039353">
    <property type="entry name" value="TF_Adf1"/>
</dbReference>
<dbReference type="EnsemblMetazoa" id="SCAU009434-RA">
    <property type="protein sequence ID" value="SCAU009434-PA"/>
    <property type="gene ID" value="SCAU009434"/>
</dbReference>
<dbReference type="AlphaFoldDB" id="A0A1I8PMM5"/>
<dbReference type="InterPro" id="IPR006578">
    <property type="entry name" value="MADF-dom"/>
</dbReference>
<dbReference type="GO" id="GO:0005634">
    <property type="term" value="C:nucleus"/>
    <property type="evidence" value="ECO:0007669"/>
    <property type="project" value="UniProtKB-SubCell"/>
</dbReference>
<dbReference type="PANTHER" id="PTHR12243">
    <property type="entry name" value="MADF DOMAIN TRANSCRIPTION FACTOR"/>
    <property type="match status" value="1"/>
</dbReference>
<feature type="domain" description="MADF" evidence="3">
    <location>
        <begin position="5"/>
        <end position="93"/>
    </location>
</feature>
<dbReference type="GO" id="GO:0006357">
    <property type="term" value="P:regulation of transcription by RNA polymerase II"/>
    <property type="evidence" value="ECO:0007669"/>
    <property type="project" value="TreeGrafter"/>
</dbReference>
<dbReference type="PROSITE" id="PS51029">
    <property type="entry name" value="MADF"/>
    <property type="match status" value="1"/>
</dbReference>
<keyword evidence="1" id="KW-0539">Nucleus</keyword>
<accession>A0A1I8PMM5</accession>
<dbReference type="SMART" id="SM00595">
    <property type="entry name" value="MADF"/>
    <property type="match status" value="1"/>
</dbReference>
<dbReference type="Pfam" id="PF02944">
    <property type="entry name" value="BESS"/>
    <property type="match status" value="1"/>
</dbReference>
<evidence type="ECO:0000313" key="5">
    <source>
        <dbReference type="EnsemblMetazoa" id="SCAU009434-PA"/>
    </source>
</evidence>
<dbReference type="Pfam" id="PF10545">
    <property type="entry name" value="MADF_DNA_bdg"/>
    <property type="match status" value="1"/>
</dbReference>
<evidence type="ECO:0000313" key="6">
    <source>
        <dbReference type="Proteomes" id="UP000095300"/>
    </source>
</evidence>
<evidence type="ECO:0000259" key="4">
    <source>
        <dbReference type="PROSITE" id="PS51031"/>
    </source>
</evidence>
<comment type="subcellular location">
    <subcellularLocation>
        <location evidence="1">Nucleus</location>
    </subcellularLocation>
</comment>
<evidence type="ECO:0000256" key="2">
    <source>
        <dbReference type="SAM" id="MobiDB-lite"/>
    </source>
</evidence>
<dbReference type="PROSITE" id="PS51031">
    <property type="entry name" value="BESS"/>
    <property type="match status" value="1"/>
</dbReference>
<dbReference type="VEuPathDB" id="VectorBase:SCAU009434"/>
<proteinExistence type="predicted"/>
<evidence type="ECO:0008006" key="7">
    <source>
        <dbReference type="Google" id="ProtNLM"/>
    </source>
</evidence>
<dbReference type="PANTHER" id="PTHR12243:SF64">
    <property type="entry name" value="DORSAL INTERACTING PROTEIN 3-RELATED"/>
    <property type="match status" value="1"/>
</dbReference>
<keyword evidence="6" id="KW-1185">Reference proteome</keyword>
<feature type="domain" description="BESS" evidence="4">
    <location>
        <begin position="248"/>
        <end position="287"/>
    </location>
</feature>
<evidence type="ECO:0000259" key="3">
    <source>
        <dbReference type="PROSITE" id="PS51029"/>
    </source>
</evidence>
<sequence>MDARRLIEEVRKRPKLWNIQYRKTIASPKETYHLWREVADACNVLTVDECKCKWKNLRDSYRRYVSRCKKEGKQFTPKGIYFDEMEFVREQRIYRKSKPKPNQNEKAKQGSNSETNGQSQNVGEIKCEAIEISDNEDASELGSYEDNDDLSMYEFQDIQKISDDSTSSQHFSNIDEVVNQSPEENPIEQRTLDSLLIPTVADGGEQNLGQINLETSKNSLLIPLVADQKEQNIGVFSQETPKPKEHNQDSELNFLISFLPHMKKMTDMQNLQFRVRMSELVCKILAPSLTQQT</sequence>
<dbReference type="GO" id="GO:0005667">
    <property type="term" value="C:transcription regulator complex"/>
    <property type="evidence" value="ECO:0007669"/>
    <property type="project" value="TreeGrafter"/>
</dbReference>
<feature type="compositionally biased region" description="Polar residues" evidence="2">
    <location>
        <begin position="109"/>
        <end position="122"/>
    </location>
</feature>
<dbReference type="Proteomes" id="UP000095300">
    <property type="component" value="Unassembled WGS sequence"/>
</dbReference>
<dbReference type="GO" id="GO:0003677">
    <property type="term" value="F:DNA binding"/>
    <property type="evidence" value="ECO:0007669"/>
    <property type="project" value="InterPro"/>
</dbReference>
<dbReference type="KEGG" id="scac:106088875"/>
<evidence type="ECO:0000256" key="1">
    <source>
        <dbReference type="PROSITE-ProRule" id="PRU00371"/>
    </source>
</evidence>
<gene>
    <name evidence="5" type="primary">106088875</name>
</gene>
<name>A0A1I8PMM5_STOCA</name>
<feature type="region of interest" description="Disordered" evidence="2">
    <location>
        <begin position="94"/>
        <end position="122"/>
    </location>
</feature>